<dbReference type="GO" id="GO:0004553">
    <property type="term" value="F:hydrolase activity, hydrolyzing O-glycosyl compounds"/>
    <property type="evidence" value="ECO:0007669"/>
    <property type="project" value="InterPro"/>
</dbReference>
<dbReference type="Pfam" id="PF03422">
    <property type="entry name" value="CBM_6"/>
    <property type="match status" value="1"/>
</dbReference>
<dbReference type="Pfam" id="PF17137">
    <property type="entry name" value="DUF5110"/>
    <property type="match status" value="1"/>
</dbReference>
<keyword evidence="2 3" id="KW-0732">Signal</keyword>
<dbReference type="CDD" id="cd04083">
    <property type="entry name" value="CBM35_Lmo2446-like"/>
    <property type="match status" value="1"/>
</dbReference>
<proteinExistence type="inferred from homology"/>
<dbReference type="Gene3D" id="2.60.120.260">
    <property type="entry name" value="Galactose-binding domain-like"/>
    <property type="match status" value="1"/>
</dbReference>
<dbReference type="SUPFAM" id="SSF49785">
    <property type="entry name" value="Galactose-binding domain-like"/>
    <property type="match status" value="1"/>
</dbReference>
<protein>
    <submittedName>
        <fullName evidence="5">Ricin-type beta-trefoil lectin domain protein</fullName>
    </submittedName>
</protein>
<evidence type="ECO:0000256" key="3">
    <source>
        <dbReference type="SAM" id="SignalP"/>
    </source>
</evidence>
<dbReference type="AlphaFoldDB" id="A0AA45L2V2"/>
<dbReference type="EMBL" id="CP073249">
    <property type="protein sequence ID" value="QUF01810.1"/>
    <property type="molecule type" value="Genomic_DNA"/>
</dbReference>
<dbReference type="Pfam" id="PF01055">
    <property type="entry name" value="Glyco_hydro_31_2nd"/>
    <property type="match status" value="1"/>
</dbReference>
<dbReference type="InterPro" id="IPR013780">
    <property type="entry name" value="Glyco_hydro_b"/>
</dbReference>
<feature type="domain" description="CBM6" evidence="4">
    <location>
        <begin position="130"/>
        <end position="261"/>
    </location>
</feature>
<dbReference type="Gene3D" id="2.80.10.50">
    <property type="match status" value="2"/>
</dbReference>
<dbReference type="GO" id="GO:0005975">
    <property type="term" value="P:carbohydrate metabolic process"/>
    <property type="evidence" value="ECO:0007669"/>
    <property type="project" value="InterPro"/>
</dbReference>
<comment type="similarity">
    <text evidence="1">Belongs to the glycosyl hydrolase 31 family.</text>
</comment>
<dbReference type="CDD" id="cd23451">
    <property type="entry name" value="beta-trefoil_Ricin_laminarinase"/>
    <property type="match status" value="1"/>
</dbReference>
<dbReference type="Gene3D" id="2.60.40.1180">
    <property type="entry name" value="Golgi alpha-mannosidase II"/>
    <property type="match status" value="2"/>
</dbReference>
<dbReference type="InterPro" id="IPR048395">
    <property type="entry name" value="Glyco_hydro_31_C"/>
</dbReference>
<dbReference type="PROSITE" id="PS50231">
    <property type="entry name" value="RICIN_B_LECTIN"/>
    <property type="match status" value="1"/>
</dbReference>
<dbReference type="Proteomes" id="UP000677152">
    <property type="component" value="Chromosome"/>
</dbReference>
<dbReference type="CDD" id="cd06595">
    <property type="entry name" value="GH31_u1"/>
    <property type="match status" value="1"/>
</dbReference>
<dbReference type="InterPro" id="IPR051816">
    <property type="entry name" value="Glycosyl_Hydrolase_31"/>
</dbReference>
<evidence type="ECO:0000313" key="6">
    <source>
        <dbReference type="Proteomes" id="UP000677152"/>
    </source>
</evidence>
<accession>A0AA45L2V2</accession>
<sequence length="1128" mass="118501">MPRPLLAALLALGTALAGTAALDPPTAEAATGTVVDGNARFQVLSPTLIRLEHAGDGAFTDATTFNALNRDFPTPQYTTTVSGEYREIRTSALTLRYKRGSGPFTAANTTVQTSAGTGAPAFPSHCAFGTACEAENGLFGGTASAAYDHVGHSGSGFLAGFTGAGASLTHRVSGIPGAGTYDLSVRYANAVGGDGQQVTRTLATSVDGTPGPTITLPVTGSWDTWSTASVRITVGAGSRTLRLAQEGGATGNVNLDTVALTPVGATHPAADTTLLTTAYGAGPKSTLGGWARSLDNPRTVPVALNPGVLNRGGWYLLDDTRTPLSTGPRPSHGDQPYQDGYLFGYGKDHKRALGDLNALTGDSALLPRSAYGVWYSRYHAYSDADYRNTLLPAFRANFAPIDWLVVDTDWKSPAKWDGWNWDRTLFPDPDGFLTWTEQQGLDVSLNVHPAIESDDPAFAEANRVAGGLDHEGGTRYTWDWSDPAHLRSYFGLHEPFERQGVRAWWLDYCTGCGAARASDQAVAADNLINQAYAKDAEERGLRGFAFSRIGGAEQGGIQSNYALGPWSERRNTMHFTGDTPGTWELLAFAARFTPDAAAAGLSNTSHDIGSFHGKHLADDLYARWVQLGAFQPIDRLHSDHGDRLPWDYTGAAAEAGLKFLRLREALVPHTYSLARQAAKTGVPITRPMYLNYPDHEDAYNHPAQYLFGDDVLVAPITTPNSASGTGSVNAWIPPGTWTDYFTGARHTGPAKVTLTAPTTEMPVLVRSGGILTTRTDYVHNQGESPLTRLTLTIGSGGDGSTSLYEDEGEGLGHRSGASATTALSWRDATRTLTVGARSGNYPGAVGSRSYTLRLAGTTAPTSVVVDGVRLPETAWSYNTNTRTTTVTTPALTTTSAHTVALSGAAAGNPTTGRVTGPDGRCLSAQPAGLAACDGSAAQQVSAPTGGTVRALGRCLGPAGTFVACDGSTGQTWVLRTTGELANRATGTCLDATGARLSACSGVAWRFPPGALTGPGARCADVANADPASGTAVQLWECNGSDAQRWHAPADRTVRALGKCLDVRHGATADGTQVQLWDCNGTGSQLWETQADGTLRNPVSGRCLDGSEAAQLRIRTCAGTAAQQFRLDA</sequence>
<dbReference type="SMART" id="SM00458">
    <property type="entry name" value="RICIN"/>
    <property type="match status" value="2"/>
</dbReference>
<dbReference type="SUPFAM" id="SSF51011">
    <property type="entry name" value="Glycosyl hydrolase domain"/>
    <property type="match status" value="1"/>
</dbReference>
<organism evidence="5 6">
    <name type="scientific">Actinosynnema pretiosum subsp. pretiosum</name>
    <dbReference type="NCBI Taxonomy" id="103721"/>
    <lineage>
        <taxon>Bacteria</taxon>
        <taxon>Bacillati</taxon>
        <taxon>Actinomycetota</taxon>
        <taxon>Actinomycetes</taxon>
        <taxon>Pseudonocardiales</taxon>
        <taxon>Pseudonocardiaceae</taxon>
        <taxon>Actinosynnema</taxon>
    </lineage>
</organism>
<dbReference type="PROSITE" id="PS51175">
    <property type="entry name" value="CBM6"/>
    <property type="match status" value="1"/>
</dbReference>
<dbReference type="Pfam" id="PF00652">
    <property type="entry name" value="Ricin_B_lectin"/>
    <property type="match status" value="2"/>
</dbReference>
<evidence type="ECO:0000256" key="1">
    <source>
        <dbReference type="ARBA" id="ARBA00007806"/>
    </source>
</evidence>
<dbReference type="InterPro" id="IPR000772">
    <property type="entry name" value="Ricin_B_lectin"/>
</dbReference>
<dbReference type="SUPFAM" id="SSF50370">
    <property type="entry name" value="Ricin B-like lectins"/>
    <property type="match status" value="2"/>
</dbReference>
<feature type="signal peptide" evidence="3">
    <location>
        <begin position="1"/>
        <end position="29"/>
    </location>
</feature>
<dbReference type="PANTHER" id="PTHR43863">
    <property type="entry name" value="HYDROLASE, PUTATIVE (AFU_ORTHOLOGUE AFUA_1G03140)-RELATED"/>
    <property type="match status" value="1"/>
</dbReference>
<dbReference type="InterPro" id="IPR035992">
    <property type="entry name" value="Ricin_B-like_lectins"/>
</dbReference>
<reference evidence="5" key="1">
    <citation type="submission" date="2021-04" db="EMBL/GenBank/DDBJ databases">
        <title>Genomic sequence of Actinosynnema pretiosum subsp. pretiosum ATCC 31280 (C-14919).</title>
        <authorList>
            <person name="Bai L."/>
            <person name="Wang X."/>
            <person name="Xiao Y."/>
        </authorList>
    </citation>
    <scope>NUCLEOTIDE SEQUENCE</scope>
    <source>
        <strain evidence="5">ATCC 31280</strain>
    </source>
</reference>
<gene>
    <name evidence="5" type="ORF">KCV87_19920</name>
</gene>
<evidence type="ECO:0000313" key="5">
    <source>
        <dbReference type="EMBL" id="QUF01810.1"/>
    </source>
</evidence>
<dbReference type="InterPro" id="IPR005084">
    <property type="entry name" value="CBM6"/>
</dbReference>
<dbReference type="PANTHER" id="PTHR43863:SF2">
    <property type="entry name" value="MALTASE-GLUCOAMYLASE"/>
    <property type="match status" value="1"/>
</dbReference>
<dbReference type="Pfam" id="PF21365">
    <property type="entry name" value="Glyco_hydro_31_3rd"/>
    <property type="match status" value="1"/>
</dbReference>
<dbReference type="InterPro" id="IPR017853">
    <property type="entry name" value="GH"/>
</dbReference>
<evidence type="ECO:0000256" key="2">
    <source>
        <dbReference type="ARBA" id="ARBA00022729"/>
    </source>
</evidence>
<evidence type="ECO:0000259" key="4">
    <source>
        <dbReference type="PROSITE" id="PS51175"/>
    </source>
</evidence>
<feature type="chain" id="PRO_5041253111" evidence="3">
    <location>
        <begin position="30"/>
        <end position="1128"/>
    </location>
</feature>
<dbReference type="InterPro" id="IPR000322">
    <property type="entry name" value="Glyco_hydro_31_TIM"/>
</dbReference>
<dbReference type="InterPro" id="IPR033403">
    <property type="entry name" value="DUF5110"/>
</dbReference>
<name>A0AA45L2V2_9PSEU</name>
<dbReference type="InterPro" id="IPR008979">
    <property type="entry name" value="Galactose-bd-like_sf"/>
</dbReference>
<dbReference type="SMART" id="SM00606">
    <property type="entry name" value="CBD_IV"/>
    <property type="match status" value="1"/>
</dbReference>
<dbReference type="InterPro" id="IPR006584">
    <property type="entry name" value="Cellulose-bd_IV"/>
</dbReference>
<dbReference type="GO" id="GO:0030246">
    <property type="term" value="F:carbohydrate binding"/>
    <property type="evidence" value="ECO:0007669"/>
    <property type="project" value="InterPro"/>
</dbReference>
<dbReference type="SUPFAM" id="SSF51445">
    <property type="entry name" value="(Trans)glycosidases"/>
    <property type="match status" value="1"/>
</dbReference>
<dbReference type="Gene3D" id="3.20.20.80">
    <property type="entry name" value="Glycosidases"/>
    <property type="match status" value="1"/>
</dbReference>